<keyword evidence="2" id="KW-1185">Reference proteome</keyword>
<proteinExistence type="predicted"/>
<dbReference type="OrthoDB" id="9964265at2"/>
<reference evidence="1 2" key="1">
    <citation type="submission" date="2019-01" db="EMBL/GenBank/DDBJ databases">
        <title>Ktedonosporobacter rubrisoli SCAWS-G2.</title>
        <authorList>
            <person name="Huang Y."/>
            <person name="Yan B."/>
        </authorList>
    </citation>
    <scope>NUCLEOTIDE SEQUENCE [LARGE SCALE GENOMIC DNA]</scope>
    <source>
        <strain evidence="1 2">SCAWS-G2</strain>
    </source>
</reference>
<dbReference type="AlphaFoldDB" id="A0A4P6JR48"/>
<evidence type="ECO:0000313" key="2">
    <source>
        <dbReference type="Proteomes" id="UP000290365"/>
    </source>
</evidence>
<gene>
    <name evidence="1" type="ORF">EPA93_18715</name>
</gene>
<dbReference type="KEGG" id="kbs:EPA93_18715"/>
<name>A0A4P6JR48_KTERU</name>
<dbReference type="RefSeq" id="WP_129888970.1">
    <property type="nucleotide sequence ID" value="NZ_CP035758.1"/>
</dbReference>
<protein>
    <submittedName>
        <fullName evidence="1">Uncharacterized protein</fullName>
    </submittedName>
</protein>
<dbReference type="Proteomes" id="UP000290365">
    <property type="component" value="Chromosome"/>
</dbReference>
<sequence length="80" mass="8955">MQYVPTQLSQELWNATPEHNWAAFFDRLQEHLEKNGGPQAVHPTFLLQSVRGLENAGTPYPSSPEDLNGLLNAQIEKIIG</sequence>
<evidence type="ECO:0000313" key="1">
    <source>
        <dbReference type="EMBL" id="QBD77917.1"/>
    </source>
</evidence>
<accession>A0A4P6JR48</accession>
<organism evidence="1 2">
    <name type="scientific">Ktedonosporobacter rubrisoli</name>
    <dbReference type="NCBI Taxonomy" id="2509675"/>
    <lineage>
        <taxon>Bacteria</taxon>
        <taxon>Bacillati</taxon>
        <taxon>Chloroflexota</taxon>
        <taxon>Ktedonobacteria</taxon>
        <taxon>Ktedonobacterales</taxon>
        <taxon>Ktedonosporobacteraceae</taxon>
        <taxon>Ktedonosporobacter</taxon>
    </lineage>
</organism>
<dbReference type="EMBL" id="CP035758">
    <property type="protein sequence ID" value="QBD77917.1"/>
    <property type="molecule type" value="Genomic_DNA"/>
</dbReference>